<comment type="caution">
    <text evidence="3">The sequence shown here is derived from an EMBL/GenBank/DDBJ whole genome shotgun (WGS) entry which is preliminary data.</text>
</comment>
<evidence type="ECO:0000256" key="2">
    <source>
        <dbReference type="SAM" id="MobiDB-lite"/>
    </source>
</evidence>
<protein>
    <submittedName>
        <fullName evidence="3">Coiled-coil domain-containing protein</fullName>
    </submittedName>
</protein>
<keyword evidence="4" id="KW-1185">Reference proteome</keyword>
<accession>A0AAV7K7F0</accession>
<dbReference type="Proteomes" id="UP001165289">
    <property type="component" value="Unassembled WGS sequence"/>
</dbReference>
<evidence type="ECO:0000313" key="3">
    <source>
        <dbReference type="EMBL" id="KAI6656910.1"/>
    </source>
</evidence>
<reference evidence="3 4" key="1">
    <citation type="journal article" date="2023" name="BMC Biol.">
        <title>The compact genome of the sponge Oopsacas minuta (Hexactinellida) is lacking key metazoan core genes.</title>
        <authorList>
            <person name="Santini S."/>
            <person name="Schenkelaars Q."/>
            <person name="Jourda C."/>
            <person name="Duchesne M."/>
            <person name="Belahbib H."/>
            <person name="Rocher C."/>
            <person name="Selva M."/>
            <person name="Riesgo A."/>
            <person name="Vervoort M."/>
            <person name="Leys S.P."/>
            <person name="Kodjabachian L."/>
            <person name="Le Bivic A."/>
            <person name="Borchiellini C."/>
            <person name="Claverie J.M."/>
            <person name="Renard E."/>
        </authorList>
    </citation>
    <scope>NUCLEOTIDE SEQUENCE [LARGE SCALE GENOMIC DNA]</scope>
    <source>
        <strain evidence="3">SPO-2</strain>
    </source>
</reference>
<dbReference type="InterPro" id="IPR007590">
    <property type="entry name" value="Saf4/Yju2"/>
</dbReference>
<dbReference type="Pfam" id="PF04502">
    <property type="entry name" value="Saf4_Yju2"/>
    <property type="match status" value="1"/>
</dbReference>
<evidence type="ECO:0000256" key="1">
    <source>
        <dbReference type="ARBA" id="ARBA00005595"/>
    </source>
</evidence>
<evidence type="ECO:0000313" key="4">
    <source>
        <dbReference type="Proteomes" id="UP001165289"/>
    </source>
</evidence>
<proteinExistence type="inferred from homology"/>
<organism evidence="3 4">
    <name type="scientific">Oopsacas minuta</name>
    <dbReference type="NCBI Taxonomy" id="111878"/>
    <lineage>
        <taxon>Eukaryota</taxon>
        <taxon>Metazoa</taxon>
        <taxon>Porifera</taxon>
        <taxon>Hexactinellida</taxon>
        <taxon>Hexasterophora</taxon>
        <taxon>Lyssacinosida</taxon>
        <taxon>Leucopsacidae</taxon>
        <taxon>Oopsacas</taxon>
    </lineage>
</organism>
<dbReference type="PANTHER" id="PTHR12111">
    <property type="entry name" value="SPLICING FACTOR YJU2"/>
    <property type="match status" value="1"/>
</dbReference>
<comment type="similarity">
    <text evidence="1">Belongs to the CWC16 family.</text>
</comment>
<gene>
    <name evidence="3" type="ORF">LOD99_16212</name>
</gene>
<feature type="compositionally biased region" description="Polar residues" evidence="2">
    <location>
        <begin position="266"/>
        <end position="275"/>
    </location>
</feature>
<feature type="region of interest" description="Disordered" evidence="2">
    <location>
        <begin position="266"/>
        <end position="287"/>
    </location>
</feature>
<dbReference type="GO" id="GO:0071014">
    <property type="term" value="C:post-mRNA release spliceosomal complex"/>
    <property type="evidence" value="ECO:0007669"/>
    <property type="project" value="TreeGrafter"/>
</dbReference>
<name>A0AAV7K7F0_9METZ</name>
<dbReference type="GO" id="GO:0005684">
    <property type="term" value="C:U2-type spliceosomal complex"/>
    <property type="evidence" value="ECO:0007669"/>
    <property type="project" value="TreeGrafter"/>
</dbReference>
<dbReference type="EMBL" id="JAKMXF010000133">
    <property type="protein sequence ID" value="KAI6656910.1"/>
    <property type="molecule type" value="Genomic_DNA"/>
</dbReference>
<sequence>MAERKAVNKYYPPEWSPSKGSINKFRKSHPLRDRARKLHKGIMIVRFELPYNIWCEGCGSHVAMGVRYNAEKSRTGFYYTTPIYKFRMKCHLCDSHFEIQTDPKNFDYEVISGASRKNERWNHVEGETIAVGDSEEKEKINTDPMYALEHVVDDKTKGESYNPSLKEIYRSSLCMDKDYAVNSLIRKHFRGEKRELQAQEKIDQALKEKCSIDIPLLPENPKDIKLAKTIKFGQIKKRKKIKLKSQNIFGKIRNGKFDKFQLIPNTKSATTSPSISKLKKSELVRSS</sequence>
<dbReference type="PANTHER" id="PTHR12111:SF2">
    <property type="entry name" value="SPLICING FACTOR YJU2B-RELATED"/>
    <property type="match status" value="1"/>
</dbReference>
<dbReference type="AlphaFoldDB" id="A0AAV7K7F0"/>
<dbReference type="GO" id="GO:0000398">
    <property type="term" value="P:mRNA splicing, via spliceosome"/>
    <property type="evidence" value="ECO:0007669"/>
    <property type="project" value="InterPro"/>
</dbReference>